<keyword evidence="2" id="KW-1185">Reference proteome</keyword>
<organism evidence="1 2">
    <name type="scientific">Heyndrickxia coagulans</name>
    <name type="common">Weizmannia coagulans</name>
    <dbReference type="NCBI Taxonomy" id="1398"/>
    <lineage>
        <taxon>Bacteria</taxon>
        <taxon>Bacillati</taxon>
        <taxon>Bacillota</taxon>
        <taxon>Bacilli</taxon>
        <taxon>Bacillales</taxon>
        <taxon>Bacillaceae</taxon>
        <taxon>Heyndrickxia</taxon>
    </lineage>
</organism>
<evidence type="ECO:0000313" key="1">
    <source>
        <dbReference type="EMBL" id="AJO23842.1"/>
    </source>
</evidence>
<accession>A0AAN0T6Q0</accession>
<evidence type="ECO:0000313" key="2">
    <source>
        <dbReference type="Proteomes" id="UP000032024"/>
    </source>
</evidence>
<dbReference type="Proteomes" id="UP000032024">
    <property type="component" value="Chromosome"/>
</dbReference>
<proteinExistence type="predicted"/>
<name>A0AAN0T6Q0_HEYCO</name>
<dbReference type="AlphaFoldDB" id="A0AAN0T6Q0"/>
<dbReference type="EMBL" id="CP010525">
    <property type="protein sequence ID" value="AJO23842.1"/>
    <property type="molecule type" value="Genomic_DNA"/>
</dbReference>
<reference evidence="2" key="1">
    <citation type="submission" date="2015-01" db="EMBL/GenBank/DDBJ databases">
        <title>Comparative genome analysis of Bacillus coagulans HM-08, Clostridium butyricum HM-68, Bacillus subtilis HM-66 and Bacillus paralicheniformis BL-09.</title>
        <authorList>
            <person name="Zhang H."/>
        </authorList>
    </citation>
    <scope>NUCLEOTIDE SEQUENCE [LARGE SCALE GENOMIC DNA]</scope>
    <source>
        <strain evidence="2">HM-08</strain>
    </source>
</reference>
<sequence>MQQPSGTRTSENAQASTLPAWFYFPRQSGRFEKPLQAWGSVFSAKACNL</sequence>
<protein>
    <submittedName>
        <fullName evidence="1">Uncharacterized protein</fullName>
    </submittedName>
</protein>
<gene>
    <name evidence="1" type="ORF">SB48_HM08orf04874</name>
</gene>